<feature type="compositionally biased region" description="Polar residues" evidence="1">
    <location>
        <begin position="313"/>
        <end position="322"/>
    </location>
</feature>
<protein>
    <submittedName>
        <fullName evidence="2">Uncharacterized protein</fullName>
    </submittedName>
</protein>
<dbReference type="EMBL" id="LT629705">
    <property type="protein sequence ID" value="SDN42794.1"/>
    <property type="molecule type" value="Genomic_DNA"/>
</dbReference>
<evidence type="ECO:0000313" key="2">
    <source>
        <dbReference type="EMBL" id="SDN42794.1"/>
    </source>
</evidence>
<evidence type="ECO:0000313" key="3">
    <source>
        <dbReference type="Proteomes" id="UP000198827"/>
    </source>
</evidence>
<accession>A0A1H0BAV8</accession>
<dbReference type="AlphaFoldDB" id="A0A1H0BAV8"/>
<sequence length="322" mass="37601">MYGWLGPKLSCGMFFLSRYALTQVPIARLSSSRMSTSRKRNDKAGQSSFVLYSAQYNLTVIPIFRWWDFIFYRCCEIDTSMKTKSARLPACIELPECTLLENGTCFVRLRTLDELDVFWSKHRDRFAFACEGHTSNDPSFLHEYEWVFGASKAAVVRTVLRWGQSGIVCEFYDWAKHDPQMHEIFFLDRNANRDYMIEKGIWSAKNEADFRADCVRRSVESYRGWWRFCNLPNGYSSNEWLNGSRGHRELIDPHMAYQDVATELQEQTFDDWRLSDFCELESHNGESIDELLQYWKNERAKGEGYYGDENVSPACTSPSTSD</sequence>
<name>A0A1H0BAV8_9PSED</name>
<gene>
    <name evidence="2" type="ORF">SAMN04489798_0280</name>
</gene>
<evidence type="ECO:0000256" key="1">
    <source>
        <dbReference type="SAM" id="MobiDB-lite"/>
    </source>
</evidence>
<reference evidence="2 3" key="1">
    <citation type="submission" date="2016-10" db="EMBL/GenBank/DDBJ databases">
        <authorList>
            <person name="de Groot N.N."/>
        </authorList>
    </citation>
    <scope>NUCLEOTIDE SEQUENCE [LARGE SCALE GENOMIC DNA]</scope>
    <source>
        <strain evidence="2 3">CECT 7543</strain>
    </source>
</reference>
<feature type="region of interest" description="Disordered" evidence="1">
    <location>
        <begin position="303"/>
        <end position="322"/>
    </location>
</feature>
<dbReference type="Proteomes" id="UP000198827">
    <property type="component" value="Chromosome I"/>
</dbReference>
<organism evidence="2 3">
    <name type="scientific">Pseudomonas arsenicoxydans</name>
    <dbReference type="NCBI Taxonomy" id="702115"/>
    <lineage>
        <taxon>Bacteria</taxon>
        <taxon>Pseudomonadati</taxon>
        <taxon>Pseudomonadota</taxon>
        <taxon>Gammaproteobacteria</taxon>
        <taxon>Pseudomonadales</taxon>
        <taxon>Pseudomonadaceae</taxon>
        <taxon>Pseudomonas</taxon>
    </lineage>
</organism>
<proteinExistence type="predicted"/>